<accession>X1MTB6</accession>
<evidence type="ECO:0000313" key="2">
    <source>
        <dbReference type="EMBL" id="GAI09639.1"/>
    </source>
</evidence>
<dbReference type="EMBL" id="BARV01011576">
    <property type="protein sequence ID" value="GAI09639.1"/>
    <property type="molecule type" value="Genomic_DNA"/>
</dbReference>
<organism evidence="2">
    <name type="scientific">marine sediment metagenome</name>
    <dbReference type="NCBI Taxonomy" id="412755"/>
    <lineage>
        <taxon>unclassified sequences</taxon>
        <taxon>metagenomes</taxon>
        <taxon>ecological metagenomes</taxon>
    </lineage>
</organism>
<dbReference type="AlphaFoldDB" id="X1MTB6"/>
<dbReference type="Pfam" id="PF14748">
    <property type="entry name" value="P5CR_dimer"/>
    <property type="match status" value="1"/>
</dbReference>
<evidence type="ECO:0000259" key="1">
    <source>
        <dbReference type="Pfam" id="PF14748"/>
    </source>
</evidence>
<dbReference type="Gene3D" id="1.10.3730.10">
    <property type="entry name" value="ProC C-terminal domain-like"/>
    <property type="match status" value="1"/>
</dbReference>
<comment type="caution">
    <text evidence="2">The sequence shown here is derived from an EMBL/GenBank/DDBJ whole genome shotgun (WGS) entry which is preliminary data.</text>
</comment>
<protein>
    <recommendedName>
        <fullName evidence="1">Pyrroline-5-carboxylate reductase dimerisation domain-containing protein</fullName>
    </recommendedName>
</protein>
<dbReference type="SUPFAM" id="SSF48179">
    <property type="entry name" value="6-phosphogluconate dehydrogenase C-terminal domain-like"/>
    <property type="match status" value="1"/>
</dbReference>
<reference evidence="2" key="1">
    <citation type="journal article" date="2014" name="Front. Microbiol.">
        <title>High frequency of phylogenetically diverse reductive dehalogenase-homologous genes in deep subseafloor sedimentary metagenomes.</title>
        <authorList>
            <person name="Kawai M."/>
            <person name="Futagami T."/>
            <person name="Toyoda A."/>
            <person name="Takaki Y."/>
            <person name="Nishi S."/>
            <person name="Hori S."/>
            <person name="Arai W."/>
            <person name="Tsubouchi T."/>
            <person name="Morono Y."/>
            <person name="Uchiyama I."/>
            <person name="Ito T."/>
            <person name="Fujiyama A."/>
            <person name="Inagaki F."/>
            <person name="Takami H."/>
        </authorList>
    </citation>
    <scope>NUCLEOTIDE SEQUENCE</scope>
    <source>
        <strain evidence="2">Expedition CK06-06</strain>
    </source>
</reference>
<sequence length="72" mass="8053">MRTVITTKIPYIAYCCDDDVTKEDREKIKEVLDVMGRSMEIEERYMDAVTAVSGSGPGYLSVIVEALPYLSS</sequence>
<feature type="domain" description="Pyrroline-5-carboxylate reductase dimerisation" evidence="1">
    <location>
        <begin position="43"/>
        <end position="67"/>
    </location>
</feature>
<proteinExistence type="predicted"/>
<dbReference type="InterPro" id="IPR008927">
    <property type="entry name" value="6-PGluconate_DH-like_C_sf"/>
</dbReference>
<gene>
    <name evidence="2" type="ORF">S06H3_21886</name>
</gene>
<feature type="non-terminal residue" evidence="2">
    <location>
        <position position="72"/>
    </location>
</feature>
<dbReference type="InterPro" id="IPR029036">
    <property type="entry name" value="P5CR_dimer"/>
</dbReference>
<dbReference type="Gene3D" id="3.40.50.720">
    <property type="entry name" value="NAD(P)-binding Rossmann-like Domain"/>
    <property type="match status" value="1"/>
</dbReference>
<name>X1MTB6_9ZZZZ</name>